<reference evidence="1" key="1">
    <citation type="journal article" date="2022" name="bioRxiv">
        <title>Sequencing and chromosome-scale assembly of the giantPleurodeles waltlgenome.</title>
        <authorList>
            <person name="Brown T."/>
            <person name="Elewa A."/>
            <person name="Iarovenko S."/>
            <person name="Subramanian E."/>
            <person name="Araus A.J."/>
            <person name="Petzold A."/>
            <person name="Susuki M."/>
            <person name="Suzuki K.-i.T."/>
            <person name="Hayashi T."/>
            <person name="Toyoda A."/>
            <person name="Oliveira C."/>
            <person name="Osipova E."/>
            <person name="Leigh N.D."/>
            <person name="Simon A."/>
            <person name="Yun M.H."/>
        </authorList>
    </citation>
    <scope>NUCLEOTIDE SEQUENCE</scope>
    <source>
        <strain evidence="1">20211129_DDA</strain>
        <tissue evidence="1">Liver</tissue>
    </source>
</reference>
<keyword evidence="2" id="KW-1185">Reference proteome</keyword>
<evidence type="ECO:0000313" key="2">
    <source>
        <dbReference type="Proteomes" id="UP001066276"/>
    </source>
</evidence>
<proteinExistence type="predicted"/>
<name>A0AAV7NCH8_PLEWA</name>
<sequence>MAGSVKVLVWSEDQTQDDGYCEECPEDDYSYEAEERLVQALDNSVQESVHRALILALCSFTRPLKHYVHGKLGTVPPKVPPYLEVQLAEHGETSTLEADTLPHSDNVDRLSQAVLFDHVYGAFQVPGPSGPPPDDSFPDKLSSYFLGSDSAERQKKTKRQETGPAHDQILGILNGTALFILPRLSAPPPLPAEVADYVQRHLPKRSEREVRSKLSAQFPRPFLPGKVAEMPKVESSMSVFFTKFSKDHMKGSATLGAVPPGLQ</sequence>
<dbReference type="AlphaFoldDB" id="A0AAV7NCH8"/>
<evidence type="ECO:0000313" key="1">
    <source>
        <dbReference type="EMBL" id="KAJ1112098.1"/>
    </source>
</evidence>
<dbReference type="Proteomes" id="UP001066276">
    <property type="component" value="Chromosome 8"/>
</dbReference>
<comment type="caution">
    <text evidence="1">The sequence shown here is derived from an EMBL/GenBank/DDBJ whole genome shotgun (WGS) entry which is preliminary data.</text>
</comment>
<gene>
    <name evidence="1" type="ORF">NDU88_000367</name>
</gene>
<accession>A0AAV7NCH8</accession>
<dbReference type="EMBL" id="JANPWB010000012">
    <property type="protein sequence ID" value="KAJ1112098.1"/>
    <property type="molecule type" value="Genomic_DNA"/>
</dbReference>
<protein>
    <submittedName>
        <fullName evidence="1">Uncharacterized protein</fullName>
    </submittedName>
</protein>
<organism evidence="1 2">
    <name type="scientific">Pleurodeles waltl</name>
    <name type="common">Iberian ribbed newt</name>
    <dbReference type="NCBI Taxonomy" id="8319"/>
    <lineage>
        <taxon>Eukaryota</taxon>
        <taxon>Metazoa</taxon>
        <taxon>Chordata</taxon>
        <taxon>Craniata</taxon>
        <taxon>Vertebrata</taxon>
        <taxon>Euteleostomi</taxon>
        <taxon>Amphibia</taxon>
        <taxon>Batrachia</taxon>
        <taxon>Caudata</taxon>
        <taxon>Salamandroidea</taxon>
        <taxon>Salamandridae</taxon>
        <taxon>Pleurodelinae</taxon>
        <taxon>Pleurodeles</taxon>
    </lineage>
</organism>